<dbReference type="PANTHER" id="PTHR33745:SF3">
    <property type="entry name" value="RSBT CO-ANTAGONIST PROTEIN RSBRC"/>
    <property type="match status" value="1"/>
</dbReference>
<evidence type="ECO:0000259" key="2">
    <source>
        <dbReference type="PROSITE" id="PS50801"/>
    </source>
</evidence>
<dbReference type="InterPro" id="IPR002645">
    <property type="entry name" value="STAS_dom"/>
</dbReference>
<protein>
    <recommendedName>
        <fullName evidence="2">STAS domain-containing protein</fullName>
    </recommendedName>
</protein>
<dbReference type="CDD" id="cd07041">
    <property type="entry name" value="STAS_RsbR_RsbS_like"/>
    <property type="match status" value="1"/>
</dbReference>
<dbReference type="PROSITE" id="PS50801">
    <property type="entry name" value="STAS"/>
    <property type="match status" value="1"/>
</dbReference>
<name>A0ABN4ZBA7_9BACI</name>
<dbReference type="Gene3D" id="1.10.490.70">
    <property type="entry name" value="Histidine kinase N-terminal domain"/>
    <property type="match status" value="1"/>
</dbReference>
<dbReference type="InterPro" id="IPR036513">
    <property type="entry name" value="STAS_dom_sf"/>
</dbReference>
<accession>A0ABN4ZBA7</accession>
<reference evidence="3 4" key="1">
    <citation type="submission" date="2017-04" db="EMBL/GenBank/DDBJ databases">
        <title>Complete Genome Sequence of the Bacillus horikoshii 20a strain from Cuatro Cienegas, Coahuila, Mexico.</title>
        <authorList>
            <person name="Zarza E."/>
            <person name="Alcaraz L.D."/>
            <person name="Aguilar-Salinas B."/>
            <person name="Islas A."/>
            <person name="Olmedo-Alvarez G."/>
        </authorList>
    </citation>
    <scope>NUCLEOTIDE SEQUENCE [LARGE SCALE GENOMIC DNA]</scope>
    <source>
        <strain evidence="3 4">20a</strain>
    </source>
</reference>
<proteinExistence type="predicted"/>
<sequence length="274" mass="30652">MSAKKNLSLYLIQNSSDLAGQVVNDVLVKGQFKVPDQEKSAAIAMYDNFLTFLGNIIEQDNQDVPSELIKWSKNNAQNQVTSQRNISEIVSRYGPTRDVFADLLLHLSDQFELSKKDTVYIFKRINQIFDISLDETVRAFEDIVEKHKKAMQEEADLLFSPIVPIQAGIAVLPLIGKIDKHRASYLINKVVPGISQMHLDYLIADFSGINHMDEVTAHHIQEIGSVLRLLGIKVITTGITPNLALTAVKSGIDMSRVESFTNVKEALNKLNTFV</sequence>
<evidence type="ECO:0000256" key="1">
    <source>
        <dbReference type="ARBA" id="ARBA00022553"/>
    </source>
</evidence>
<dbReference type="EMBL" id="CP020880">
    <property type="protein sequence ID" value="ART74867.1"/>
    <property type="molecule type" value="Genomic_DNA"/>
</dbReference>
<dbReference type="Proteomes" id="UP000195573">
    <property type="component" value="Chromosome"/>
</dbReference>
<evidence type="ECO:0000313" key="4">
    <source>
        <dbReference type="Proteomes" id="UP000195573"/>
    </source>
</evidence>
<dbReference type="Pfam" id="PF01740">
    <property type="entry name" value="STAS"/>
    <property type="match status" value="1"/>
</dbReference>
<organism evidence="3 4">
    <name type="scientific">Sutcliffiella horikoshii</name>
    <dbReference type="NCBI Taxonomy" id="79883"/>
    <lineage>
        <taxon>Bacteria</taxon>
        <taxon>Bacillati</taxon>
        <taxon>Bacillota</taxon>
        <taxon>Bacilli</taxon>
        <taxon>Bacillales</taxon>
        <taxon>Bacillaceae</taxon>
        <taxon>Sutcliffiella</taxon>
    </lineage>
</organism>
<dbReference type="InterPro" id="IPR051932">
    <property type="entry name" value="Bact_StressResp_Reg"/>
</dbReference>
<dbReference type="SUPFAM" id="SSF52091">
    <property type="entry name" value="SpoIIaa-like"/>
    <property type="match status" value="1"/>
</dbReference>
<evidence type="ECO:0000313" key="3">
    <source>
        <dbReference type="EMBL" id="ART74867.1"/>
    </source>
</evidence>
<dbReference type="RefSeq" id="WP_088016830.1">
    <property type="nucleotide sequence ID" value="NZ_CP020880.1"/>
</dbReference>
<dbReference type="Gene3D" id="3.30.750.24">
    <property type="entry name" value="STAS domain"/>
    <property type="match status" value="1"/>
</dbReference>
<feature type="domain" description="STAS" evidence="2">
    <location>
        <begin position="159"/>
        <end position="270"/>
    </location>
</feature>
<dbReference type="PANTHER" id="PTHR33745">
    <property type="entry name" value="RSBT ANTAGONIST PROTEIN RSBS-RELATED"/>
    <property type="match status" value="1"/>
</dbReference>
<keyword evidence="1" id="KW-0597">Phosphoprotein</keyword>
<keyword evidence="4" id="KW-1185">Reference proteome</keyword>
<gene>
    <name evidence="3" type="ORF">B4U37_01855</name>
</gene>
<dbReference type="GeneID" id="96737185"/>